<feature type="domain" description="GmrSD restriction endonucleases C-terminal" evidence="2">
    <location>
        <begin position="652"/>
        <end position="771"/>
    </location>
</feature>
<dbReference type="PANTHER" id="PTHR35149">
    <property type="entry name" value="SLL5132 PROTEIN"/>
    <property type="match status" value="1"/>
</dbReference>
<dbReference type="PANTHER" id="PTHR35149:SF1">
    <property type="entry name" value="DUF5655 DOMAIN-CONTAINING PROTEIN"/>
    <property type="match status" value="1"/>
</dbReference>
<dbReference type="RefSeq" id="WP_353899624.1">
    <property type="nucleotide sequence ID" value="NZ_CP158970.1"/>
</dbReference>
<keyword evidence="3" id="KW-0540">Nuclease</keyword>
<dbReference type="Pfam" id="PF03235">
    <property type="entry name" value="GmrSD_N"/>
    <property type="match status" value="1"/>
</dbReference>
<dbReference type="GO" id="GO:0004519">
    <property type="term" value="F:endonuclease activity"/>
    <property type="evidence" value="ECO:0007669"/>
    <property type="project" value="UniProtKB-KW"/>
</dbReference>
<dbReference type="InterPro" id="IPR004919">
    <property type="entry name" value="GmrSD_N"/>
</dbReference>
<protein>
    <submittedName>
        <fullName evidence="3">DUF262 domain-containing HNH endonuclease family protein</fullName>
    </submittedName>
</protein>
<dbReference type="EMBL" id="JBHSQQ010000001">
    <property type="protein sequence ID" value="MFC5939946.1"/>
    <property type="molecule type" value="Genomic_DNA"/>
</dbReference>
<dbReference type="Proteomes" id="UP001596207">
    <property type="component" value="Unassembled WGS sequence"/>
</dbReference>
<reference evidence="4" key="1">
    <citation type="journal article" date="2019" name="Int. J. Syst. Evol. Microbiol.">
        <title>The Global Catalogue of Microorganisms (GCM) 10K type strain sequencing project: providing services to taxonomists for standard genome sequencing and annotation.</title>
        <authorList>
            <consortium name="The Broad Institute Genomics Platform"/>
            <consortium name="The Broad Institute Genome Sequencing Center for Infectious Disease"/>
            <person name="Wu L."/>
            <person name="Ma J."/>
        </authorList>
    </citation>
    <scope>NUCLEOTIDE SEQUENCE [LARGE SCALE GENOMIC DNA]</scope>
    <source>
        <strain evidence="4">CGMCC 4.7173</strain>
    </source>
</reference>
<evidence type="ECO:0000259" key="2">
    <source>
        <dbReference type="Pfam" id="PF07510"/>
    </source>
</evidence>
<dbReference type="Pfam" id="PF07510">
    <property type="entry name" value="GmrSD_C"/>
    <property type="match status" value="1"/>
</dbReference>
<evidence type="ECO:0000313" key="4">
    <source>
        <dbReference type="Proteomes" id="UP001596207"/>
    </source>
</evidence>
<sequence length="830" mass="92090">MPTQAKEIFEAQSKSLRELLSDNGLGLYLPPYQRPYGWGKDKVEKLLDDTLHGLKNLGDSPDSFTFLGTVITIHDVNHVTVQPIVKPEVPSKVLTVIDGQQRLSSLLILLVCLHNLIRQHSWKAFKENEPNHEDNGAVALYAETVNILQTLGTAIYEKKNFGAAPIYPRLIRAFDDQWSKDVNLKQYESPIANLIYTYSVTADAEGLTSKPSDFRPKARSAAGEGESDLIKRFVEIRAALIKLAQTKPIEELEDLPPLSVLADNIEFQRALFNHELDTALSVRLRELKDEPHAVLMRLVMFAAYVLNRIALTVVQGKDEDYAFTIFESLNTTGEPLTAFETFLPRVVMAEKIRDYQGSDAHDHMRAVQKYLNRFDVGEKLQNATRELLITFASAETGKKLSKRLPDQRTYMKDTFDRHKDSEGNRAAYLRHLSDTATFVGMTWEPAKDATRQLVGLPTSAMTDTVKLCLAFLKDLNHTIAIAPLLRFYSEAVHADEGEERDKRVADFDTAIKAITAFTVFWRATRRGTGNIDGQYRAVLAGDTLTGMGPLARQRTAAGPNRLEPGVDAVALRAELAARLTNTDSKYGGVPNLASFVAAASALPLYTISRPLTRFLLLAAYHDTVEDADRPGLIKQGKVGVSPCFTSDGWSDETHFTIEHIAPQQATSGWEEGFYSEKEIVHKLGNLVLAPGAANASLSSRPWTEKKVLYAALGATTADESKAILNGSGLTFAQSTEELAKLSRYMPHLRALGQRETEWDPTFMDERAAVLLRLAYLRLKDWLGLEWSDSVTDSAVHRVADEFEPAEDELNGTGAGIVGQRTADGWVTSRG</sequence>
<feature type="domain" description="GmrSD restriction endonucleases N-terminal" evidence="1">
    <location>
        <begin position="17"/>
        <end position="342"/>
    </location>
</feature>
<keyword evidence="3" id="KW-0378">Hydrolase</keyword>
<name>A0ABW1HEZ6_9ACTN</name>
<keyword evidence="4" id="KW-1185">Reference proteome</keyword>
<proteinExistence type="predicted"/>
<comment type="caution">
    <text evidence="3">The sequence shown here is derived from an EMBL/GenBank/DDBJ whole genome shotgun (WGS) entry which is preliminary data.</text>
</comment>
<accession>A0ABW1HEZ6</accession>
<keyword evidence="3" id="KW-0255">Endonuclease</keyword>
<dbReference type="InterPro" id="IPR011089">
    <property type="entry name" value="GmrSD_C"/>
</dbReference>
<gene>
    <name evidence="3" type="ORF">ACFPZ4_00420</name>
</gene>
<evidence type="ECO:0000313" key="3">
    <source>
        <dbReference type="EMBL" id="MFC5939946.1"/>
    </source>
</evidence>
<evidence type="ECO:0000259" key="1">
    <source>
        <dbReference type="Pfam" id="PF03235"/>
    </source>
</evidence>
<organism evidence="3 4">
    <name type="scientific">Micromonospora harpali</name>
    <dbReference type="NCBI Taxonomy" id="1490225"/>
    <lineage>
        <taxon>Bacteria</taxon>
        <taxon>Bacillati</taxon>
        <taxon>Actinomycetota</taxon>
        <taxon>Actinomycetes</taxon>
        <taxon>Micromonosporales</taxon>
        <taxon>Micromonosporaceae</taxon>
        <taxon>Micromonospora</taxon>
    </lineage>
</organism>